<dbReference type="PROSITE" id="PS50222">
    <property type="entry name" value="EF_HAND_2"/>
    <property type="match status" value="1"/>
</dbReference>
<name>A0A8S1KPZ0_PARPR</name>
<organism evidence="3 4">
    <name type="scientific">Paramecium primaurelia</name>
    <dbReference type="NCBI Taxonomy" id="5886"/>
    <lineage>
        <taxon>Eukaryota</taxon>
        <taxon>Sar</taxon>
        <taxon>Alveolata</taxon>
        <taxon>Ciliophora</taxon>
        <taxon>Intramacronucleata</taxon>
        <taxon>Oligohymenophorea</taxon>
        <taxon>Peniculida</taxon>
        <taxon>Parameciidae</taxon>
        <taxon>Paramecium</taxon>
    </lineage>
</organism>
<keyword evidence="4" id="KW-1185">Reference proteome</keyword>
<evidence type="ECO:0000313" key="4">
    <source>
        <dbReference type="Proteomes" id="UP000688137"/>
    </source>
</evidence>
<dbReference type="PROSITE" id="PS00018">
    <property type="entry name" value="EF_HAND_1"/>
    <property type="match status" value="2"/>
</dbReference>
<proteinExistence type="predicted"/>
<dbReference type="Proteomes" id="UP000688137">
    <property type="component" value="Unassembled WGS sequence"/>
</dbReference>
<dbReference type="AlphaFoldDB" id="A0A8S1KPZ0"/>
<evidence type="ECO:0000256" key="1">
    <source>
        <dbReference type="SAM" id="MobiDB-lite"/>
    </source>
</evidence>
<feature type="compositionally biased region" description="Pro residues" evidence="1">
    <location>
        <begin position="31"/>
        <end position="46"/>
    </location>
</feature>
<dbReference type="EMBL" id="CAJJDM010000022">
    <property type="protein sequence ID" value="CAD8056491.1"/>
    <property type="molecule type" value="Genomic_DNA"/>
</dbReference>
<evidence type="ECO:0000313" key="3">
    <source>
        <dbReference type="EMBL" id="CAD8056491.1"/>
    </source>
</evidence>
<dbReference type="GO" id="GO:0005509">
    <property type="term" value="F:calcium ion binding"/>
    <property type="evidence" value="ECO:0007669"/>
    <property type="project" value="InterPro"/>
</dbReference>
<feature type="compositionally biased region" description="Low complexity" evidence="1">
    <location>
        <begin position="47"/>
        <end position="60"/>
    </location>
</feature>
<dbReference type="SMART" id="SM00054">
    <property type="entry name" value="EFh"/>
    <property type="match status" value="3"/>
</dbReference>
<dbReference type="InterPro" id="IPR018247">
    <property type="entry name" value="EF_Hand_1_Ca_BS"/>
</dbReference>
<reference evidence="3" key="1">
    <citation type="submission" date="2021-01" db="EMBL/GenBank/DDBJ databases">
        <authorList>
            <consortium name="Genoscope - CEA"/>
            <person name="William W."/>
        </authorList>
    </citation>
    <scope>NUCLEOTIDE SEQUENCE</scope>
</reference>
<sequence length="354" mass="42323">MYSKNPYTRSAFKQPEPSYYQYPQDEYYYQPQPPPYYQQPPPPPYYEQPYPSYHQQPQPSFYEQQYPNYHDQPYPPYQTSIPRKSFTESSLKPYSNYYEGDGMITDIEYLDFPADKTYKRTPLNQRTHNKIISNKKQIRNPVTIFFTTLLEQLNTERSLEQLKRKLVIAQDFHVPTLFRIIDKNNTQNITLEELYQGFQDLGIKVEYNQIYLVYTRFSELNNRDRMSLEEFEQIFLPLGQTSKPKKNYQTQLGPQTLSILNELIKLYQLNEQRFENSRALLQKEGIDMSQIYQMIDTNQSRNIGLNEFMNALNSYSAVKVVPSEAALLFMRFDRTRNGTISFMEFKREMEQKLT</sequence>
<comment type="caution">
    <text evidence="3">The sequence shown here is derived from an EMBL/GenBank/DDBJ whole genome shotgun (WGS) entry which is preliminary data.</text>
</comment>
<accession>A0A8S1KPZ0</accession>
<feature type="domain" description="EF-hand" evidence="2">
    <location>
        <begin position="169"/>
        <end position="204"/>
    </location>
</feature>
<dbReference type="InterPro" id="IPR002048">
    <property type="entry name" value="EF_hand_dom"/>
</dbReference>
<protein>
    <recommendedName>
        <fullName evidence="2">EF-hand domain-containing protein</fullName>
    </recommendedName>
</protein>
<feature type="region of interest" description="Disordered" evidence="1">
    <location>
        <begin position="1"/>
        <end position="68"/>
    </location>
</feature>
<dbReference type="Pfam" id="PF13499">
    <property type="entry name" value="EF-hand_7"/>
    <property type="match status" value="1"/>
</dbReference>
<evidence type="ECO:0000259" key="2">
    <source>
        <dbReference type="PROSITE" id="PS50222"/>
    </source>
</evidence>
<feature type="compositionally biased region" description="Low complexity" evidence="1">
    <location>
        <begin position="14"/>
        <end position="30"/>
    </location>
</feature>
<dbReference type="OMA" id="YHDQPYP"/>
<gene>
    <name evidence="3" type="ORF">PPRIM_AZ9-3.1.T0240338</name>
</gene>